<dbReference type="Gene3D" id="3.40.50.720">
    <property type="entry name" value="NAD(P)-binding Rossmann-like Domain"/>
    <property type="match status" value="1"/>
</dbReference>
<dbReference type="NCBIfam" id="NF006118">
    <property type="entry name" value="PRK08264.1-4"/>
    <property type="match status" value="1"/>
</dbReference>
<dbReference type="KEGG" id="bsto:C0V70_04115"/>
<dbReference type="InterPro" id="IPR002347">
    <property type="entry name" value="SDR_fam"/>
</dbReference>
<dbReference type="PROSITE" id="PS00061">
    <property type="entry name" value="ADH_SHORT"/>
    <property type="match status" value="1"/>
</dbReference>
<dbReference type="PANTHER" id="PTHR43391">
    <property type="entry name" value="RETINOL DEHYDROGENASE-RELATED"/>
    <property type="match status" value="1"/>
</dbReference>
<dbReference type="PANTHER" id="PTHR43391:SF14">
    <property type="entry name" value="DEHYDROGENASE_REDUCTASE SDR FAMILY PROTEIN 7-LIKE"/>
    <property type="match status" value="1"/>
</dbReference>
<dbReference type="Pfam" id="PF00106">
    <property type="entry name" value="adh_short"/>
    <property type="match status" value="1"/>
</dbReference>
<dbReference type="InterPro" id="IPR036291">
    <property type="entry name" value="NAD(P)-bd_dom_sf"/>
</dbReference>
<accession>A0A2K9NP63</accession>
<evidence type="ECO:0000256" key="3">
    <source>
        <dbReference type="ARBA" id="ARBA00023002"/>
    </source>
</evidence>
<evidence type="ECO:0000256" key="4">
    <source>
        <dbReference type="RuleBase" id="RU000363"/>
    </source>
</evidence>
<name>A0A2K9NP63_BACTC</name>
<dbReference type="GO" id="GO:0016491">
    <property type="term" value="F:oxidoreductase activity"/>
    <property type="evidence" value="ECO:0007669"/>
    <property type="project" value="UniProtKB-KW"/>
</dbReference>
<keyword evidence="3" id="KW-0560">Oxidoreductase</keyword>
<reference evidence="5 6" key="1">
    <citation type="submission" date="2018-01" db="EMBL/GenBank/DDBJ databases">
        <title>Complete genome sequence of Bacteriovorax stolpii DSM12778.</title>
        <authorList>
            <person name="Tang B."/>
            <person name="Chang J."/>
        </authorList>
    </citation>
    <scope>NUCLEOTIDE SEQUENCE [LARGE SCALE GENOMIC DNA]</scope>
    <source>
        <strain evidence="5 6">DSM 12778</strain>
    </source>
</reference>
<dbReference type="EMBL" id="CP025704">
    <property type="protein sequence ID" value="AUN97309.1"/>
    <property type="molecule type" value="Genomic_DNA"/>
</dbReference>
<organism evidence="5 6">
    <name type="scientific">Bacteriovorax stolpii</name>
    <name type="common">Bdellovibrio stolpii</name>
    <dbReference type="NCBI Taxonomy" id="960"/>
    <lineage>
        <taxon>Bacteria</taxon>
        <taxon>Pseudomonadati</taxon>
        <taxon>Bdellovibrionota</taxon>
        <taxon>Bacteriovoracia</taxon>
        <taxon>Bacteriovoracales</taxon>
        <taxon>Bacteriovoracaceae</taxon>
        <taxon>Bacteriovorax</taxon>
    </lineage>
</organism>
<dbReference type="RefSeq" id="WP_102242604.1">
    <property type="nucleotide sequence ID" value="NZ_CP025704.1"/>
</dbReference>
<dbReference type="Proteomes" id="UP000235584">
    <property type="component" value="Chromosome"/>
</dbReference>
<keyword evidence="2" id="KW-0521">NADP</keyword>
<evidence type="ECO:0000256" key="1">
    <source>
        <dbReference type="ARBA" id="ARBA00006484"/>
    </source>
</evidence>
<gene>
    <name evidence="5" type="ORF">C0V70_04115</name>
</gene>
<sequence length="242" mass="27134">MEFRDKIVLITGANRGIGKALVEACLKKEVKKIYACARDKNALSVFQDERIIPLTLDISNQDQRLAAANMALDVQILINNAGVLHPGSLFGESTHDFREDMEINYFATIEMMRAFLPVLMKNKEARMINIASIAKFTNFPFIAGYSASKAALYSISQAARIELAQHNIPVHIVNPGAIDTDMNKGSTMQMTAPHEMAMNLLIDVEAEIEDIIPDKIGKSMYEIWERSPKELEALSRQLFFQN</sequence>
<proteinExistence type="inferred from homology"/>
<evidence type="ECO:0000313" key="5">
    <source>
        <dbReference type="EMBL" id="AUN97309.1"/>
    </source>
</evidence>
<evidence type="ECO:0000313" key="6">
    <source>
        <dbReference type="Proteomes" id="UP000235584"/>
    </source>
</evidence>
<dbReference type="InterPro" id="IPR020904">
    <property type="entry name" value="Sc_DH/Rdtase_CS"/>
</dbReference>
<evidence type="ECO:0000256" key="2">
    <source>
        <dbReference type="ARBA" id="ARBA00022857"/>
    </source>
</evidence>
<dbReference type="PRINTS" id="PR00080">
    <property type="entry name" value="SDRFAMILY"/>
</dbReference>
<dbReference type="SUPFAM" id="SSF51735">
    <property type="entry name" value="NAD(P)-binding Rossmann-fold domains"/>
    <property type="match status" value="1"/>
</dbReference>
<keyword evidence="6" id="KW-1185">Reference proteome</keyword>
<dbReference type="AlphaFoldDB" id="A0A2K9NP63"/>
<comment type="similarity">
    <text evidence="1 4">Belongs to the short-chain dehydrogenases/reductases (SDR) family.</text>
</comment>
<protein>
    <submittedName>
        <fullName evidence="5">Short-chain dehydrogenase</fullName>
    </submittedName>
</protein>
<dbReference type="PRINTS" id="PR00081">
    <property type="entry name" value="GDHRDH"/>
</dbReference>